<sequence length="228" mass="24595">MVHDDFAFEPIPGLPEVPPEGERVLWQGKPRWWSLAKRLFKLPWIAGYFAILALWGGVSSQYDGEPLGTVVSAGLGPLIAGGVVIGLLVAVGYWIQATTIYTVTSERVIIRFGLAVQMTVNLPFRVIQEAQLTVRRDGTGDIPLVLMPDEKVSSLMLWPHIRPWHWRHTQPMLRAIAVPEAVARTLAQALADHAQRTGGADVATVGPAAGLEDGGAPTLVKASVKASG</sequence>
<evidence type="ECO:0000313" key="4">
    <source>
        <dbReference type="Proteomes" id="UP000434582"/>
    </source>
</evidence>
<dbReference type="Pfam" id="PF03703">
    <property type="entry name" value="bPH_2"/>
    <property type="match status" value="1"/>
</dbReference>
<dbReference type="InterPro" id="IPR005182">
    <property type="entry name" value="YdbS-like_PH"/>
</dbReference>
<feature type="transmembrane region" description="Helical" evidence="1">
    <location>
        <begin position="70"/>
        <end position="95"/>
    </location>
</feature>
<dbReference type="InterPro" id="IPR054839">
    <property type="entry name" value="puhB_PGC"/>
</dbReference>
<keyword evidence="1" id="KW-0812">Transmembrane</keyword>
<comment type="caution">
    <text evidence="3">The sequence shown here is derived from an EMBL/GenBank/DDBJ whole genome shotgun (WGS) entry which is preliminary data.</text>
</comment>
<feature type="transmembrane region" description="Helical" evidence="1">
    <location>
        <begin position="39"/>
        <end position="58"/>
    </location>
</feature>
<accession>A0A7X2D371</accession>
<name>A0A7X2D371_9PROT</name>
<reference evidence="3 4" key="1">
    <citation type="submission" date="2019-10" db="EMBL/GenBank/DDBJ databases">
        <title>Draft whole-genome sequence of the purple nonsulfur photosynthetic bacterium Roseospira navarrensis DSM 15114.</title>
        <authorList>
            <person name="Kyndt J.A."/>
            <person name="Meyer T.E."/>
        </authorList>
    </citation>
    <scope>NUCLEOTIDE SEQUENCE [LARGE SCALE GENOMIC DNA]</scope>
    <source>
        <strain evidence="3 4">DSM 15114</strain>
    </source>
</reference>
<proteinExistence type="predicted"/>
<keyword evidence="4" id="KW-1185">Reference proteome</keyword>
<gene>
    <name evidence="3" type="ORF">GHC57_00355</name>
</gene>
<keyword evidence="1" id="KW-0472">Membrane</keyword>
<dbReference type="NCBIfam" id="NF040894">
    <property type="entry name" value="puhB_PGC"/>
    <property type="match status" value="1"/>
</dbReference>
<evidence type="ECO:0000256" key="1">
    <source>
        <dbReference type="SAM" id="Phobius"/>
    </source>
</evidence>
<feature type="domain" description="YdbS-like PH" evidence="2">
    <location>
        <begin position="98"/>
        <end position="156"/>
    </location>
</feature>
<dbReference type="AlphaFoldDB" id="A0A7X2D371"/>
<evidence type="ECO:0000313" key="3">
    <source>
        <dbReference type="EMBL" id="MQX34960.1"/>
    </source>
</evidence>
<dbReference type="Proteomes" id="UP000434582">
    <property type="component" value="Unassembled WGS sequence"/>
</dbReference>
<dbReference type="EMBL" id="WIVE01000001">
    <property type="protein sequence ID" value="MQX34960.1"/>
    <property type="molecule type" value="Genomic_DNA"/>
</dbReference>
<organism evidence="3 4">
    <name type="scientific">Roseospira navarrensis</name>
    <dbReference type="NCBI Taxonomy" id="140058"/>
    <lineage>
        <taxon>Bacteria</taxon>
        <taxon>Pseudomonadati</taxon>
        <taxon>Pseudomonadota</taxon>
        <taxon>Alphaproteobacteria</taxon>
        <taxon>Rhodospirillales</taxon>
        <taxon>Rhodospirillaceae</taxon>
        <taxon>Roseospira</taxon>
    </lineage>
</organism>
<keyword evidence="1" id="KW-1133">Transmembrane helix</keyword>
<evidence type="ECO:0000259" key="2">
    <source>
        <dbReference type="Pfam" id="PF03703"/>
    </source>
</evidence>
<protein>
    <submittedName>
        <fullName evidence="3">PH domain-containing protein</fullName>
    </submittedName>
</protein>